<dbReference type="EMBL" id="JBHRUH010000013">
    <property type="protein sequence ID" value="MFC3292096.1"/>
    <property type="molecule type" value="Genomic_DNA"/>
</dbReference>
<organism evidence="1 2">
    <name type="scientific">Modicisalibacter luteus</name>
    <dbReference type="NCBI Taxonomy" id="453962"/>
    <lineage>
        <taxon>Bacteria</taxon>
        <taxon>Pseudomonadati</taxon>
        <taxon>Pseudomonadota</taxon>
        <taxon>Gammaproteobacteria</taxon>
        <taxon>Oceanospirillales</taxon>
        <taxon>Halomonadaceae</taxon>
        <taxon>Modicisalibacter</taxon>
    </lineage>
</organism>
<keyword evidence="2" id="KW-1185">Reference proteome</keyword>
<proteinExistence type="predicted"/>
<dbReference type="RefSeq" id="WP_026300696.1">
    <property type="nucleotide sequence ID" value="NZ_BMXD01000020.1"/>
</dbReference>
<protein>
    <submittedName>
        <fullName evidence="1">Uncharacterized protein</fullName>
    </submittedName>
</protein>
<evidence type="ECO:0000313" key="1">
    <source>
        <dbReference type="EMBL" id="MFC3292096.1"/>
    </source>
</evidence>
<accession>A0ABV7LZN3</accession>
<dbReference type="Proteomes" id="UP001595640">
    <property type="component" value="Unassembled WGS sequence"/>
</dbReference>
<reference evidence="2" key="1">
    <citation type="journal article" date="2019" name="Int. J. Syst. Evol. Microbiol.">
        <title>The Global Catalogue of Microorganisms (GCM) 10K type strain sequencing project: providing services to taxonomists for standard genome sequencing and annotation.</title>
        <authorList>
            <consortium name="The Broad Institute Genomics Platform"/>
            <consortium name="The Broad Institute Genome Sequencing Center for Infectious Disease"/>
            <person name="Wu L."/>
            <person name="Ma J."/>
        </authorList>
    </citation>
    <scope>NUCLEOTIDE SEQUENCE [LARGE SCALE GENOMIC DNA]</scope>
    <source>
        <strain evidence="2">KCTC 12847</strain>
    </source>
</reference>
<gene>
    <name evidence="1" type="ORF">ACFOEI_08435</name>
</gene>
<name>A0ABV7LZN3_9GAMM</name>
<comment type="caution">
    <text evidence="1">The sequence shown here is derived from an EMBL/GenBank/DDBJ whole genome shotgun (WGS) entry which is preliminary data.</text>
</comment>
<evidence type="ECO:0000313" key="2">
    <source>
        <dbReference type="Proteomes" id="UP001595640"/>
    </source>
</evidence>
<sequence length="95" mass="10793">MLHNAITNKEGFRHYQWAPTLMPDVSTPIGLHTQSALPQDGDLPRMVGPKLRIGSHRLTPAGKRIYELLTETVERSFTYAEQFQGYSIYVYKVSA</sequence>